<keyword evidence="3" id="KW-1185">Reference proteome</keyword>
<dbReference type="Proteomes" id="UP001218218">
    <property type="component" value="Unassembled WGS sequence"/>
</dbReference>
<accession>A0AAD7AJ78</accession>
<name>A0AAD7AJ78_9AGAR</name>
<feature type="transmembrane region" description="Helical" evidence="1">
    <location>
        <begin position="340"/>
        <end position="361"/>
    </location>
</feature>
<gene>
    <name evidence="2" type="ORF">DFH08DRAFT_767451</name>
</gene>
<keyword evidence="1" id="KW-0472">Membrane</keyword>
<organism evidence="2 3">
    <name type="scientific">Mycena albidolilacea</name>
    <dbReference type="NCBI Taxonomy" id="1033008"/>
    <lineage>
        <taxon>Eukaryota</taxon>
        <taxon>Fungi</taxon>
        <taxon>Dikarya</taxon>
        <taxon>Basidiomycota</taxon>
        <taxon>Agaricomycotina</taxon>
        <taxon>Agaricomycetes</taxon>
        <taxon>Agaricomycetidae</taxon>
        <taxon>Agaricales</taxon>
        <taxon>Marasmiineae</taxon>
        <taxon>Mycenaceae</taxon>
        <taxon>Mycena</taxon>
    </lineage>
</organism>
<evidence type="ECO:0000313" key="2">
    <source>
        <dbReference type="EMBL" id="KAJ7360721.1"/>
    </source>
</evidence>
<sequence>MNNCSDINECRTLLNIIWSCLATTGLCIWAALHLNVPPPGRGYLVHTWLKLRMMLTTLIAPELMLGLAARQYMVAHWFAKTYNLSLTHGFFFAMGGFVTRDGGQPIVSKAQLSLYLHGIREIKVQDIRDKSKVDNLITWVTVVQVVWFAAQLIIRLQKSLPILELETVTVAFASVHLCIWILWMKKPRNVSEPIPINSLNPTKVYAMHAVRGAWDAGGGPLNVVDAESLYSAVSSIQHIANSWQSTATKPLMDTLVMHSSVQHVADSPHNTEYLDMHAETLVDSPTSWWDTEAKSLHHHHRIGDHLNGIIFGDYRYFPLMSSTSVPSFWSITFGEGPPDLLLVLFWQIISAIVFGAVHCLAWNTGFPSIIEMWMWRVSAAWITGFPLLCLLLLWTSNKFQHGSVPRGIFTYTNYGLMALYVVARVALLTLPFTTLRDLPQPMFKDIKWHSVFKF</sequence>
<feature type="transmembrane region" description="Helical" evidence="1">
    <location>
        <begin position="12"/>
        <end position="31"/>
    </location>
</feature>
<reference evidence="2" key="1">
    <citation type="submission" date="2023-03" db="EMBL/GenBank/DDBJ databases">
        <title>Massive genome expansion in bonnet fungi (Mycena s.s.) driven by repeated elements and novel gene families across ecological guilds.</title>
        <authorList>
            <consortium name="Lawrence Berkeley National Laboratory"/>
            <person name="Harder C.B."/>
            <person name="Miyauchi S."/>
            <person name="Viragh M."/>
            <person name="Kuo A."/>
            <person name="Thoen E."/>
            <person name="Andreopoulos B."/>
            <person name="Lu D."/>
            <person name="Skrede I."/>
            <person name="Drula E."/>
            <person name="Henrissat B."/>
            <person name="Morin E."/>
            <person name="Kohler A."/>
            <person name="Barry K."/>
            <person name="LaButti K."/>
            <person name="Morin E."/>
            <person name="Salamov A."/>
            <person name="Lipzen A."/>
            <person name="Mereny Z."/>
            <person name="Hegedus B."/>
            <person name="Baldrian P."/>
            <person name="Stursova M."/>
            <person name="Weitz H."/>
            <person name="Taylor A."/>
            <person name="Grigoriev I.V."/>
            <person name="Nagy L.G."/>
            <person name="Martin F."/>
            <person name="Kauserud H."/>
        </authorList>
    </citation>
    <scope>NUCLEOTIDE SEQUENCE</scope>
    <source>
        <strain evidence="2">CBHHK002</strain>
    </source>
</reference>
<dbReference type="PANTHER" id="PTHR35043">
    <property type="entry name" value="TRANSCRIPTION FACTOR DOMAIN-CONTAINING PROTEIN"/>
    <property type="match status" value="1"/>
</dbReference>
<protein>
    <submittedName>
        <fullName evidence="2">Uncharacterized protein</fullName>
    </submittedName>
</protein>
<evidence type="ECO:0000256" key="1">
    <source>
        <dbReference type="SAM" id="Phobius"/>
    </source>
</evidence>
<feature type="transmembrane region" description="Helical" evidence="1">
    <location>
        <begin position="414"/>
        <end position="435"/>
    </location>
</feature>
<feature type="transmembrane region" description="Helical" evidence="1">
    <location>
        <begin position="136"/>
        <end position="154"/>
    </location>
</feature>
<evidence type="ECO:0000313" key="3">
    <source>
        <dbReference type="Proteomes" id="UP001218218"/>
    </source>
</evidence>
<keyword evidence="1" id="KW-0812">Transmembrane</keyword>
<proteinExistence type="predicted"/>
<dbReference type="EMBL" id="JARIHO010000005">
    <property type="protein sequence ID" value="KAJ7360721.1"/>
    <property type="molecule type" value="Genomic_DNA"/>
</dbReference>
<dbReference type="PANTHER" id="PTHR35043:SF7">
    <property type="entry name" value="TRANSCRIPTION FACTOR DOMAIN-CONTAINING PROTEIN"/>
    <property type="match status" value="1"/>
</dbReference>
<keyword evidence="1" id="KW-1133">Transmembrane helix</keyword>
<dbReference type="AlphaFoldDB" id="A0AAD7AJ78"/>
<feature type="transmembrane region" description="Helical" evidence="1">
    <location>
        <begin position="51"/>
        <end position="69"/>
    </location>
</feature>
<feature type="transmembrane region" description="Helical" evidence="1">
    <location>
        <begin position="373"/>
        <end position="394"/>
    </location>
</feature>
<comment type="caution">
    <text evidence="2">The sequence shown here is derived from an EMBL/GenBank/DDBJ whole genome shotgun (WGS) entry which is preliminary data.</text>
</comment>
<feature type="transmembrane region" description="Helical" evidence="1">
    <location>
        <begin position="160"/>
        <end position="183"/>
    </location>
</feature>